<reference evidence="2" key="1">
    <citation type="submission" date="2022-08" db="EMBL/GenBank/DDBJ databases">
        <authorList>
            <person name="Somphong A."/>
            <person name="Phongsopitanun W."/>
        </authorList>
    </citation>
    <scope>NUCLEOTIDE SEQUENCE</scope>
    <source>
        <strain evidence="2">LP05-1</strain>
    </source>
</reference>
<gene>
    <name evidence="2" type="ORF">NX801_06945</name>
</gene>
<accession>A0ABT2CDA2</accession>
<dbReference type="Proteomes" id="UP001431313">
    <property type="component" value="Unassembled WGS sequence"/>
</dbReference>
<protein>
    <submittedName>
        <fullName evidence="2">Uncharacterized protein</fullName>
    </submittedName>
</protein>
<organism evidence="2 3">
    <name type="scientific">Streptomyces pyxinae</name>
    <dbReference type="NCBI Taxonomy" id="2970734"/>
    <lineage>
        <taxon>Bacteria</taxon>
        <taxon>Bacillati</taxon>
        <taxon>Actinomycetota</taxon>
        <taxon>Actinomycetes</taxon>
        <taxon>Kitasatosporales</taxon>
        <taxon>Streptomycetaceae</taxon>
        <taxon>Streptomyces</taxon>
    </lineage>
</organism>
<name>A0ABT2CDA2_9ACTN</name>
<feature type="signal peptide" evidence="1">
    <location>
        <begin position="1"/>
        <end position="32"/>
    </location>
</feature>
<dbReference type="SUPFAM" id="SSF51120">
    <property type="entry name" value="beta-Roll"/>
    <property type="match status" value="1"/>
</dbReference>
<keyword evidence="1" id="KW-0732">Signal</keyword>
<dbReference type="Gene3D" id="2.160.20.160">
    <property type="match status" value="1"/>
</dbReference>
<feature type="chain" id="PRO_5046585341" evidence="1">
    <location>
        <begin position="33"/>
        <end position="265"/>
    </location>
</feature>
<dbReference type="PRINTS" id="PR00313">
    <property type="entry name" value="CABNDNGRPT"/>
</dbReference>
<dbReference type="InterPro" id="IPR011049">
    <property type="entry name" value="Serralysin-like_metalloprot_C"/>
</dbReference>
<keyword evidence="3" id="KW-1185">Reference proteome</keyword>
<dbReference type="RefSeq" id="WP_258786218.1">
    <property type="nucleotide sequence ID" value="NZ_JANUGQ010000004.1"/>
</dbReference>
<proteinExistence type="predicted"/>
<evidence type="ECO:0000313" key="3">
    <source>
        <dbReference type="Proteomes" id="UP001431313"/>
    </source>
</evidence>
<evidence type="ECO:0000256" key="1">
    <source>
        <dbReference type="SAM" id="SignalP"/>
    </source>
</evidence>
<evidence type="ECO:0000313" key="2">
    <source>
        <dbReference type="EMBL" id="MCS0635398.1"/>
    </source>
</evidence>
<dbReference type="EMBL" id="JANUGQ010000004">
    <property type="protein sequence ID" value="MCS0635398.1"/>
    <property type="molecule type" value="Genomic_DNA"/>
</dbReference>
<comment type="caution">
    <text evidence="2">The sequence shown here is derived from an EMBL/GenBank/DDBJ whole genome shotgun (WGS) entry which is preliminary data.</text>
</comment>
<sequence>MPATSRMTRVAVRTLFATSILATTLTAAPAVALDRGLPSHQCTVNGVSVPPGAEVRGTNRKDRIECENDVENMTIWGGGGDDYIRVKGLIIDSQILGGDGDDTIQTSHLAPRYGQSTVRGNNGNDTLIVATVRGTAEHGATVYGDMGNDKITVGSVHGAPGDYARGGGQVFGNDGEDHIVTGAIDFGGRALGGSENDHIEAKSLGAEAGGVIQGGPGQDRISGLGGSVLKAGPGWGFVDGGLDDDQCRVVHASPDRARSTIASCE</sequence>